<keyword evidence="1" id="KW-1133">Transmembrane helix</keyword>
<organism evidence="2 3">
    <name type="scientific">Rhynchosporium secalis</name>
    <name type="common">Barley scald fungus</name>
    <dbReference type="NCBI Taxonomy" id="38038"/>
    <lineage>
        <taxon>Eukaryota</taxon>
        <taxon>Fungi</taxon>
        <taxon>Dikarya</taxon>
        <taxon>Ascomycota</taxon>
        <taxon>Pezizomycotina</taxon>
        <taxon>Leotiomycetes</taxon>
        <taxon>Helotiales</taxon>
        <taxon>Ploettnerulaceae</taxon>
        <taxon>Rhynchosporium</taxon>
    </lineage>
</organism>
<keyword evidence="1" id="KW-0812">Transmembrane</keyword>
<proteinExistence type="predicted"/>
<evidence type="ECO:0000313" key="3">
    <source>
        <dbReference type="Proteomes" id="UP000177625"/>
    </source>
</evidence>
<keyword evidence="1" id="KW-0472">Membrane</keyword>
<dbReference type="AlphaFoldDB" id="A0A1E1LYS8"/>
<feature type="transmembrane region" description="Helical" evidence="1">
    <location>
        <begin position="47"/>
        <end position="69"/>
    </location>
</feature>
<evidence type="ECO:0000313" key="2">
    <source>
        <dbReference type="EMBL" id="CZT42022.1"/>
    </source>
</evidence>
<name>A0A1E1LYS8_RHYSE</name>
<gene>
    <name evidence="2" type="ORF">RSE6_01849</name>
</gene>
<evidence type="ECO:0000256" key="1">
    <source>
        <dbReference type="SAM" id="Phobius"/>
    </source>
</evidence>
<dbReference type="EMBL" id="FJVC01000070">
    <property type="protein sequence ID" value="CZT42022.1"/>
    <property type="molecule type" value="Genomic_DNA"/>
</dbReference>
<dbReference type="Proteomes" id="UP000177625">
    <property type="component" value="Unassembled WGS sequence"/>
</dbReference>
<sequence length="201" mass="22909">MAAHYDSGLPLLKTYVAVPSRSYPRLPFEIRRIPGSHKLSPPHKMRLTYQFASFLLAAATLIKSTLLIAPIEGYTISKKQWLGEFQGQNYNVPETVQERRNKNFRRSPANLQGHIHTYFLNIKPSSLLLVQSEVSKPALEARWNQNGLSTQNFPWAAAYAQVFDDTCSRLTTVRGKNFDDGGYNIVVRRDKCKVFQLCGKY</sequence>
<accession>A0A1E1LYS8</accession>
<reference evidence="3" key="1">
    <citation type="submission" date="2016-03" db="EMBL/GenBank/DDBJ databases">
        <authorList>
            <person name="Guldener U."/>
        </authorList>
    </citation>
    <scope>NUCLEOTIDE SEQUENCE [LARGE SCALE GENOMIC DNA]</scope>
</reference>
<keyword evidence="3" id="KW-1185">Reference proteome</keyword>
<protein>
    <submittedName>
        <fullName evidence="2">Uncharacterized protein</fullName>
    </submittedName>
</protein>